<dbReference type="GO" id="GO:0009307">
    <property type="term" value="P:DNA restriction-modification system"/>
    <property type="evidence" value="ECO:0007669"/>
    <property type="project" value="UniProtKB-KW"/>
</dbReference>
<feature type="domain" description="Type I restriction modification DNA specificity" evidence="5">
    <location>
        <begin position="240"/>
        <end position="405"/>
    </location>
</feature>
<comment type="similarity">
    <text evidence="1">Belongs to the type-I restriction system S methylase family.</text>
</comment>
<feature type="coiled-coil region" evidence="4">
    <location>
        <begin position="389"/>
        <end position="416"/>
    </location>
</feature>
<dbReference type="EMBL" id="CP002183">
    <property type="protein sequence ID" value="ADM36742.1"/>
    <property type="molecule type" value="Genomic_DNA"/>
</dbReference>
<reference key="1">
    <citation type="submission" date="2010-08" db="EMBL/GenBank/DDBJ databases">
        <authorList>
            <person name="Zeigler D.R."/>
        </authorList>
    </citation>
    <scope>NUCLEOTIDE SEQUENCE</scope>
    <source>
        <strain>W23</strain>
    </source>
</reference>
<evidence type="ECO:0000256" key="4">
    <source>
        <dbReference type="SAM" id="Coils"/>
    </source>
</evidence>
<dbReference type="PANTHER" id="PTHR30408">
    <property type="entry name" value="TYPE-1 RESTRICTION ENZYME ECOKI SPECIFICITY PROTEIN"/>
    <property type="match status" value="1"/>
</dbReference>
<evidence type="ECO:0000256" key="1">
    <source>
        <dbReference type="ARBA" id="ARBA00010923"/>
    </source>
</evidence>
<evidence type="ECO:0000313" key="6">
    <source>
        <dbReference type="EMBL" id="ADM36742.1"/>
    </source>
</evidence>
<protein>
    <submittedName>
        <fullName evidence="6">Type I restriction modification system DNA specificity domain protein (HsdS)</fullName>
    </submittedName>
</protein>
<keyword evidence="3" id="KW-0238">DNA-binding</keyword>
<dbReference type="CDD" id="cd17262">
    <property type="entry name" value="RMtype1_S_Aco12261I-TRD2-CR2"/>
    <property type="match status" value="1"/>
</dbReference>
<dbReference type="Gene3D" id="1.10.287.1120">
    <property type="entry name" value="Bipartite methylase S protein"/>
    <property type="match status" value="1"/>
</dbReference>
<dbReference type="SUPFAM" id="SSF116734">
    <property type="entry name" value="DNA methylase specificity domain"/>
    <property type="match status" value="2"/>
</dbReference>
<dbReference type="AlphaFoldDB" id="E0TU91"/>
<keyword evidence="2" id="KW-0680">Restriction system</keyword>
<evidence type="ECO:0000313" key="7">
    <source>
        <dbReference type="Proteomes" id="UP000002233"/>
    </source>
</evidence>
<feature type="domain" description="Type I restriction modification DNA specificity" evidence="5">
    <location>
        <begin position="51"/>
        <end position="186"/>
    </location>
</feature>
<dbReference type="RefSeq" id="WP_003219453.1">
    <property type="nucleotide sequence ID" value="NC_014479.1"/>
</dbReference>
<keyword evidence="4" id="KW-0175">Coiled coil</keyword>
<reference evidence="6 7" key="2">
    <citation type="journal article" date="2011" name="Microbiology">
        <title>The genome sequence of Bacillus subtilis subsp. spizizenii W23: insights into speciation within the B. subtilis complex and into the history of B. subtilis genetics.</title>
        <authorList>
            <person name="Zeigler D.R."/>
        </authorList>
    </citation>
    <scope>NUCLEOTIDE SEQUENCE [LARGE SCALE GENOMIC DNA]</scope>
    <source>
        <strain evidence="7">ATCC 23059 / NRRL B-14472 / W23</strain>
    </source>
</reference>
<dbReference type="Pfam" id="PF01420">
    <property type="entry name" value="Methylase_S"/>
    <property type="match status" value="2"/>
</dbReference>
<sequence>MKLNESNIQGVGAIPSHWNIKKLKHCLLPGSEGIKIGPFGSALKSEILITEGYKVYGQENLIKDDFTLGHRFISEEKFNELKSYEIIENDVLISMMGTVGKCKVVPSIIEKGIMDSHLIRIRFNESIILPEFAAYLIQDSIYIKVQIDLNSKGSIMSGLNSSIIKNLKLILPPIEEQRIILKYISRKNMQLYQLSNSKNILINLLNEQRQSIITEAVTKGLNPNVKMKNSGIEWIGEIPEHWDMKKVKYTFNNLDYKRIPLSSEERGKMTEKVYDYYGASGVIDKVDYYLFDETLILIGEDGANLFSRSTPLAFLARGKYWVNNHAHILKPKNGDIDYFVNLLESIDYSIYISGSAQPKLTQEALGNITLPLPPIEEQSEIGELVKNVLIEHKEIISTLKNQIEKLKEYRQSLIYEAVTGKIDVRDMELDEVR</sequence>
<dbReference type="HOGENOM" id="CLU_021095_1_2_9"/>
<dbReference type="REBASE" id="27731">
    <property type="entry name" value="S.BsuW23I"/>
</dbReference>
<accession>E0TU91</accession>
<name>E0TU91_BACSH</name>
<dbReference type="KEGG" id="bss:BSUW23_03430"/>
<dbReference type="GO" id="GO:0003677">
    <property type="term" value="F:DNA binding"/>
    <property type="evidence" value="ECO:0007669"/>
    <property type="project" value="UniProtKB-KW"/>
</dbReference>
<organism evidence="6 7">
    <name type="scientific">Bacillus spizizenii (strain ATCC 23059 / NRRL B-14472 / W23)</name>
    <name type="common">Bacillus subtilis subsp. spizizenii</name>
    <dbReference type="NCBI Taxonomy" id="655816"/>
    <lineage>
        <taxon>Bacteria</taxon>
        <taxon>Bacillati</taxon>
        <taxon>Bacillota</taxon>
        <taxon>Bacilli</taxon>
        <taxon>Bacillales</taxon>
        <taxon>Bacillaceae</taxon>
        <taxon>Bacillus</taxon>
    </lineage>
</organism>
<gene>
    <name evidence="6" type="ordered locus">BSUW23_03430</name>
</gene>
<evidence type="ECO:0000256" key="3">
    <source>
        <dbReference type="ARBA" id="ARBA00023125"/>
    </source>
</evidence>
<evidence type="ECO:0000256" key="2">
    <source>
        <dbReference type="ARBA" id="ARBA00022747"/>
    </source>
</evidence>
<dbReference type="Gene3D" id="3.90.220.20">
    <property type="entry name" value="DNA methylase specificity domains"/>
    <property type="match status" value="2"/>
</dbReference>
<dbReference type="Proteomes" id="UP000002233">
    <property type="component" value="Chromosome"/>
</dbReference>
<evidence type="ECO:0000259" key="5">
    <source>
        <dbReference type="Pfam" id="PF01420"/>
    </source>
</evidence>
<dbReference type="InterPro" id="IPR000055">
    <property type="entry name" value="Restrct_endonuc_typeI_TRD"/>
</dbReference>
<dbReference type="InterPro" id="IPR052021">
    <property type="entry name" value="Type-I_RS_S_subunit"/>
</dbReference>
<proteinExistence type="inferred from homology"/>
<dbReference type="InterPro" id="IPR044946">
    <property type="entry name" value="Restrct_endonuc_typeI_TRD_sf"/>
</dbReference>
<dbReference type="PANTHER" id="PTHR30408:SF12">
    <property type="entry name" value="TYPE I RESTRICTION ENZYME MJAVIII SPECIFICITY SUBUNIT"/>
    <property type="match status" value="1"/>
</dbReference>